<dbReference type="Proteomes" id="UP000612055">
    <property type="component" value="Unassembled WGS sequence"/>
</dbReference>
<dbReference type="SUPFAM" id="SSF53756">
    <property type="entry name" value="UDP-Glycosyltransferase/glycogen phosphorylase"/>
    <property type="match status" value="1"/>
</dbReference>
<name>A0A836C3K4_9CHLO</name>
<dbReference type="EMBL" id="JAEHOE010000012">
    <property type="protein sequence ID" value="KAG2497877.1"/>
    <property type="molecule type" value="Genomic_DNA"/>
</dbReference>
<organism evidence="2 3">
    <name type="scientific">Edaphochlamys debaryana</name>
    <dbReference type="NCBI Taxonomy" id="47281"/>
    <lineage>
        <taxon>Eukaryota</taxon>
        <taxon>Viridiplantae</taxon>
        <taxon>Chlorophyta</taxon>
        <taxon>core chlorophytes</taxon>
        <taxon>Chlorophyceae</taxon>
        <taxon>CS clade</taxon>
        <taxon>Chlamydomonadales</taxon>
        <taxon>Chlamydomonadales incertae sedis</taxon>
        <taxon>Edaphochlamys</taxon>
    </lineage>
</organism>
<evidence type="ECO:0000313" key="2">
    <source>
        <dbReference type="EMBL" id="KAG2497877.1"/>
    </source>
</evidence>
<keyword evidence="3" id="KW-1185">Reference proteome</keyword>
<accession>A0A836C3K4</accession>
<evidence type="ECO:0008006" key="4">
    <source>
        <dbReference type="Google" id="ProtNLM"/>
    </source>
</evidence>
<proteinExistence type="predicted"/>
<evidence type="ECO:0000256" key="1">
    <source>
        <dbReference type="SAM" id="MobiDB-lite"/>
    </source>
</evidence>
<reference evidence="2" key="1">
    <citation type="journal article" date="2020" name="bioRxiv">
        <title>Comparative genomics of Chlamydomonas.</title>
        <authorList>
            <person name="Craig R.J."/>
            <person name="Hasan A.R."/>
            <person name="Ness R.W."/>
            <person name="Keightley P.D."/>
        </authorList>
    </citation>
    <scope>NUCLEOTIDE SEQUENCE</scope>
    <source>
        <strain evidence="2">CCAP 11/70</strain>
    </source>
</reference>
<dbReference type="AlphaFoldDB" id="A0A836C3K4"/>
<dbReference type="Gene3D" id="3.40.50.2000">
    <property type="entry name" value="Glycogen Phosphorylase B"/>
    <property type="match status" value="1"/>
</dbReference>
<feature type="region of interest" description="Disordered" evidence="1">
    <location>
        <begin position="57"/>
        <end position="76"/>
    </location>
</feature>
<feature type="compositionally biased region" description="Low complexity" evidence="1">
    <location>
        <begin position="262"/>
        <end position="275"/>
    </location>
</feature>
<evidence type="ECO:0000313" key="3">
    <source>
        <dbReference type="Proteomes" id="UP000612055"/>
    </source>
</evidence>
<gene>
    <name evidence="2" type="ORF">HYH03_004143</name>
</gene>
<feature type="region of interest" description="Disordered" evidence="1">
    <location>
        <begin position="257"/>
        <end position="291"/>
    </location>
</feature>
<protein>
    <recommendedName>
        <fullName evidence="4">Glycosyl transferase family 1 domain-containing protein</fullName>
    </recommendedName>
</protein>
<dbReference type="OrthoDB" id="546977at2759"/>
<feature type="compositionally biased region" description="Low complexity" evidence="1">
    <location>
        <begin position="67"/>
        <end position="76"/>
    </location>
</feature>
<sequence>MASTLASAGHDTHVVSLASRGKVLLHAGTQGLLPQLSFARPGVVSWAEGRVRHHVVLTDQPGPSEPAPAADPADPGAAAGGLTAAVAARVAACVRDLTACGSPAARAWVILDADESQKPLRPTAPAASAPTSSTSASASSASLFSHVVSACPPGRCLALVQNVHFLPLGPSGSGARSGPQREAWRGLGGVVAVSGFVEGYLREHWPREGQEEGEGQGPFMPDIRVVPLAAWGAFGEGPFPDLAATARPLLHAWREAQRGRAEAAGQGPASAGASRGPDEGTGAGAPSSPASGPCVQLAVLKVTPEKGLALVLELARRLQGRGVRFRCVAGDPAVFTALRSCGAPVALVEPQPGVEPVLRGCVGVLAPSLWLEAWGMVVTEALLRGLPVLVSDLGGLPEAGLGLCPAVPVSPIEIPPGPDGVPDWAARRYPAQDVGAWEEALLSLLMGGDISARAADSVQGLGGDAAGMEDAWERVSVCGRQAAQVHVARRQEYLNEFVEWLGGLAAAQAKQLS</sequence>
<comment type="caution">
    <text evidence="2">The sequence shown here is derived from an EMBL/GenBank/DDBJ whole genome shotgun (WGS) entry which is preliminary data.</text>
</comment>
<dbReference type="Pfam" id="PF13692">
    <property type="entry name" value="Glyco_trans_1_4"/>
    <property type="match status" value="1"/>
</dbReference>